<sequence length="266" mass="28931">MKNNELESEDKTNEGINAQSSESLSNFLIHQKLTSIETKLSESINPIMLSIVELIKSVLLGWPALGIIFLLLFQDPIGKILEVLPKKLLSANEIGIAGLSLKSTIKKEAQRSGMTDLSKTLPTLSPGAIELLLSIEKNSKYGLISTSRNEENEITSLYFPSQKILKNIEELRMQGLVTLETSGLERDVREGLDAANALINQIKNEHPGSGNSDTGVWVLSKPISNEENNATIMWGKTELGEKAADIIISAVANSLTPVAETPAEPE</sequence>
<proteinExistence type="predicted"/>
<keyword evidence="2" id="KW-1185">Reference proteome</keyword>
<dbReference type="HOGENOM" id="CLU_1044423_0_0_6"/>
<evidence type="ECO:0000313" key="2">
    <source>
        <dbReference type="Proteomes" id="UP000000683"/>
    </source>
</evidence>
<dbReference type="AlphaFoldDB" id="F5Z5H7"/>
<dbReference type="EMBL" id="CP002339">
    <property type="protein sequence ID" value="AEF04903.1"/>
    <property type="molecule type" value="Genomic_DNA"/>
</dbReference>
<dbReference type="RefSeq" id="WP_013785824.1">
    <property type="nucleotide sequence ID" value="NC_015554.1"/>
</dbReference>
<dbReference type="KEGG" id="alt:ambt_16990"/>
<gene>
    <name evidence="1" type="ordered locus">ambt_16990</name>
</gene>
<evidence type="ECO:0000313" key="1">
    <source>
        <dbReference type="EMBL" id="AEF04903.1"/>
    </source>
</evidence>
<name>F5Z5H7_ALTNA</name>
<reference evidence="1 2" key="1">
    <citation type="journal article" date="2011" name="J. Bacteriol.">
        <title>Complete genome sequence of the polycyclic aromatic hydrocarbon-degrading bacterium Alteromonas sp. strain SN2.</title>
        <authorList>
            <person name="Jin H.M."/>
            <person name="Jeong H."/>
            <person name="Moon E.J."/>
            <person name="Math R.K."/>
            <person name="Lee K."/>
            <person name="Kim H.J."/>
            <person name="Jeon C.O."/>
            <person name="Oh T.K."/>
            <person name="Kim J.F."/>
        </authorList>
    </citation>
    <scope>NUCLEOTIDE SEQUENCE [LARGE SCALE GENOMIC DNA]</scope>
    <source>
        <strain evidence="2">JCM 17741 / KACC 18427 / KCTC 11700BP / SN2</strain>
    </source>
</reference>
<dbReference type="Proteomes" id="UP000000683">
    <property type="component" value="Chromosome"/>
</dbReference>
<protein>
    <submittedName>
        <fullName evidence="1">Uncharacterized protein</fullName>
    </submittedName>
</protein>
<organism evidence="1 2">
    <name type="scientific">Alteromonas naphthalenivorans</name>
    <dbReference type="NCBI Taxonomy" id="715451"/>
    <lineage>
        <taxon>Bacteria</taxon>
        <taxon>Pseudomonadati</taxon>
        <taxon>Pseudomonadota</taxon>
        <taxon>Gammaproteobacteria</taxon>
        <taxon>Alteromonadales</taxon>
        <taxon>Alteromonadaceae</taxon>
        <taxon>Alteromonas/Salinimonas group</taxon>
        <taxon>Alteromonas</taxon>
    </lineage>
</organism>
<accession>F5Z5H7</accession>